<dbReference type="OrthoDB" id="9923742at2"/>
<dbReference type="STRING" id="1166018.FAES_1107"/>
<gene>
    <name evidence="1" type="ORF">FAES_1107</name>
</gene>
<evidence type="ECO:0000313" key="1">
    <source>
        <dbReference type="EMBL" id="CCG99117.1"/>
    </source>
</evidence>
<dbReference type="EMBL" id="HE796683">
    <property type="protein sequence ID" value="CCG99117.1"/>
    <property type="molecule type" value="Genomic_DNA"/>
</dbReference>
<dbReference type="AlphaFoldDB" id="I0K4R4"/>
<dbReference type="RefSeq" id="WP_015330217.1">
    <property type="nucleotide sequence ID" value="NC_020054.1"/>
</dbReference>
<dbReference type="Proteomes" id="UP000011058">
    <property type="component" value="Chromosome"/>
</dbReference>
<organism evidence="1 2">
    <name type="scientific">Fibrella aestuarina BUZ 2</name>
    <dbReference type="NCBI Taxonomy" id="1166018"/>
    <lineage>
        <taxon>Bacteria</taxon>
        <taxon>Pseudomonadati</taxon>
        <taxon>Bacteroidota</taxon>
        <taxon>Cytophagia</taxon>
        <taxon>Cytophagales</taxon>
        <taxon>Spirosomataceae</taxon>
        <taxon>Fibrella</taxon>
    </lineage>
</organism>
<sequence length="188" mass="20209">MRRGHFYALLVLLADGLPACTPGCGPDADQEPRLTIYVSSSSGQSLTARSVATSIRGVGLTQELLDPARLHPTDPDQATSSVSFNVPYSLAADQTRYVLTSATRRDTLTVNYQRVFSYKDDDCGYWVDVQPPAGFAKTTPTGLPNLALGARSTLGKVSSVYYEGTQLSSNALTSYYTKSDITVSITLP</sequence>
<name>I0K4R4_9BACT</name>
<keyword evidence="2" id="KW-1185">Reference proteome</keyword>
<accession>I0K4R4</accession>
<dbReference type="HOGENOM" id="CLU_1439138_0_0_10"/>
<dbReference type="KEGG" id="fae:FAES_1107"/>
<protein>
    <submittedName>
        <fullName evidence="1">Uncharacterized protein</fullName>
    </submittedName>
</protein>
<evidence type="ECO:0000313" key="2">
    <source>
        <dbReference type="Proteomes" id="UP000011058"/>
    </source>
</evidence>
<reference evidence="1 2" key="1">
    <citation type="journal article" date="2012" name="J. Bacteriol.">
        <title>Genome Sequence of Fibrella aestuarina BUZ 2T, a Filamentous Marine Bacterium.</title>
        <authorList>
            <person name="Filippini M."/>
            <person name="Qi W."/>
            <person name="Blom J."/>
            <person name="Goesmann A."/>
            <person name="Smits T.H."/>
            <person name="Bagheri H.C."/>
        </authorList>
    </citation>
    <scope>NUCLEOTIDE SEQUENCE [LARGE SCALE GENOMIC DNA]</scope>
    <source>
        <strain evidence="2">BUZ 2T</strain>
    </source>
</reference>
<proteinExistence type="predicted"/>